<dbReference type="Gene3D" id="3.40.50.1820">
    <property type="entry name" value="alpha/beta hydrolase"/>
    <property type="match status" value="1"/>
</dbReference>
<dbReference type="AlphaFoldDB" id="A0AAW1TR52"/>
<keyword evidence="3" id="KW-1185">Reference proteome</keyword>
<evidence type="ECO:0000313" key="2">
    <source>
        <dbReference type="EMBL" id="KAK9871153.1"/>
    </source>
</evidence>
<dbReference type="PANTHER" id="PTHR46331:SF2">
    <property type="entry name" value="VALACYCLOVIR HYDROLASE"/>
    <property type="match status" value="1"/>
</dbReference>
<accession>A0AAW1TR52</accession>
<sequence length="292" mass="33519">MIRTALTRHISINGFLSKTFLKNGLKCQFCSSINNYKCELMTIGSQKINYLKVGNGPKNILCCPGNLGTIWTDFKPQIEGLDKNKFTIVVLDPPGHGGSRPPERVFTAKFYEEDGQTAYELMQNLGLKPFSILGWSDGGVASIFLAEKYPEAVDKLIIWGAFSYNLEDERELYEKLRDISRWPEHIKAPFIEVYGEEVLQNMQNSWYNAIQEIYKNNGDICRSIVKNIKCPTLILHGNKDHLVHPEHPKYFMENIKDARIHHFPEGKHNIHIEYAEEFNKLVTNFILHGSKS</sequence>
<proteinExistence type="predicted"/>
<dbReference type="PRINTS" id="PR00111">
    <property type="entry name" value="ABHYDROLASE"/>
</dbReference>
<name>A0AAW1TR52_9CUCU</name>
<gene>
    <name evidence="2" type="ORF">WA026_011435</name>
</gene>
<dbReference type="Proteomes" id="UP001431783">
    <property type="component" value="Unassembled WGS sequence"/>
</dbReference>
<dbReference type="InterPro" id="IPR000073">
    <property type="entry name" value="AB_hydrolase_1"/>
</dbReference>
<feature type="domain" description="AB hydrolase-1" evidence="1">
    <location>
        <begin position="59"/>
        <end position="177"/>
    </location>
</feature>
<evidence type="ECO:0000259" key="1">
    <source>
        <dbReference type="Pfam" id="PF00561"/>
    </source>
</evidence>
<dbReference type="Pfam" id="PF00561">
    <property type="entry name" value="Abhydrolase_1"/>
    <property type="match status" value="1"/>
</dbReference>
<protein>
    <recommendedName>
        <fullName evidence="1">AB hydrolase-1 domain-containing protein</fullName>
    </recommendedName>
</protein>
<organism evidence="2 3">
    <name type="scientific">Henosepilachna vigintioctopunctata</name>
    <dbReference type="NCBI Taxonomy" id="420089"/>
    <lineage>
        <taxon>Eukaryota</taxon>
        <taxon>Metazoa</taxon>
        <taxon>Ecdysozoa</taxon>
        <taxon>Arthropoda</taxon>
        <taxon>Hexapoda</taxon>
        <taxon>Insecta</taxon>
        <taxon>Pterygota</taxon>
        <taxon>Neoptera</taxon>
        <taxon>Endopterygota</taxon>
        <taxon>Coleoptera</taxon>
        <taxon>Polyphaga</taxon>
        <taxon>Cucujiformia</taxon>
        <taxon>Coccinelloidea</taxon>
        <taxon>Coccinellidae</taxon>
        <taxon>Epilachninae</taxon>
        <taxon>Epilachnini</taxon>
        <taxon>Henosepilachna</taxon>
    </lineage>
</organism>
<reference evidence="2 3" key="1">
    <citation type="submission" date="2023-03" db="EMBL/GenBank/DDBJ databases">
        <title>Genome insight into feeding habits of ladybird beetles.</title>
        <authorList>
            <person name="Li H.-S."/>
            <person name="Huang Y.-H."/>
            <person name="Pang H."/>
        </authorList>
    </citation>
    <scope>NUCLEOTIDE SEQUENCE [LARGE SCALE GENOMIC DNA]</scope>
    <source>
        <strain evidence="2">SYSU_2023b</strain>
        <tissue evidence="2">Whole body</tissue>
    </source>
</reference>
<evidence type="ECO:0000313" key="3">
    <source>
        <dbReference type="Proteomes" id="UP001431783"/>
    </source>
</evidence>
<comment type="caution">
    <text evidence="2">The sequence shown here is derived from an EMBL/GenBank/DDBJ whole genome shotgun (WGS) entry which is preliminary data.</text>
</comment>
<dbReference type="PANTHER" id="PTHR46331">
    <property type="entry name" value="VALACYCLOVIR HYDROLASE"/>
    <property type="match status" value="1"/>
</dbReference>
<dbReference type="GO" id="GO:0017171">
    <property type="term" value="F:serine hydrolase activity"/>
    <property type="evidence" value="ECO:0007669"/>
    <property type="project" value="TreeGrafter"/>
</dbReference>
<dbReference type="InterPro" id="IPR029058">
    <property type="entry name" value="AB_hydrolase_fold"/>
</dbReference>
<dbReference type="EMBL" id="JARQZJ010000005">
    <property type="protein sequence ID" value="KAK9871153.1"/>
    <property type="molecule type" value="Genomic_DNA"/>
</dbReference>
<dbReference type="SUPFAM" id="SSF53474">
    <property type="entry name" value="alpha/beta-Hydrolases"/>
    <property type="match status" value="1"/>
</dbReference>